<dbReference type="RefSeq" id="WP_090376314.1">
    <property type="nucleotide sequence ID" value="NZ_CP156749.1"/>
</dbReference>
<evidence type="ECO:0000313" key="5">
    <source>
        <dbReference type="Proteomes" id="UP000242849"/>
    </source>
</evidence>
<dbReference type="SUPFAM" id="SSF55469">
    <property type="entry name" value="FMN-dependent nitroreductase-like"/>
    <property type="match status" value="1"/>
</dbReference>
<protein>
    <submittedName>
        <fullName evidence="4">Nitroreductase</fullName>
    </submittedName>
</protein>
<dbReference type="AlphaFoldDB" id="A0A1H4QRV1"/>
<evidence type="ECO:0000256" key="2">
    <source>
        <dbReference type="ARBA" id="ARBA00023002"/>
    </source>
</evidence>
<dbReference type="InterPro" id="IPR000415">
    <property type="entry name" value="Nitroreductase-like"/>
</dbReference>
<evidence type="ECO:0000256" key="1">
    <source>
        <dbReference type="ARBA" id="ARBA00007118"/>
    </source>
</evidence>
<dbReference type="OrthoDB" id="9784375at2"/>
<proteinExistence type="inferred from homology"/>
<dbReference type="Gene3D" id="3.40.109.10">
    <property type="entry name" value="NADH Oxidase"/>
    <property type="match status" value="1"/>
</dbReference>
<dbReference type="CDD" id="cd02137">
    <property type="entry name" value="MhqN-like"/>
    <property type="match status" value="1"/>
</dbReference>
<feature type="domain" description="Nitroreductase" evidence="3">
    <location>
        <begin position="9"/>
        <end position="184"/>
    </location>
</feature>
<dbReference type="GO" id="GO:0016491">
    <property type="term" value="F:oxidoreductase activity"/>
    <property type="evidence" value="ECO:0007669"/>
    <property type="project" value="UniProtKB-KW"/>
</dbReference>
<organism evidence="4 5">
    <name type="scientific">Pseudomonas anguilliseptica</name>
    <dbReference type="NCBI Taxonomy" id="53406"/>
    <lineage>
        <taxon>Bacteria</taxon>
        <taxon>Pseudomonadati</taxon>
        <taxon>Pseudomonadota</taxon>
        <taxon>Gammaproteobacteria</taxon>
        <taxon>Pseudomonadales</taxon>
        <taxon>Pseudomonadaceae</taxon>
        <taxon>Pseudomonas</taxon>
    </lineage>
</organism>
<gene>
    <name evidence="4" type="ORF">SAMN05421553_0519</name>
</gene>
<dbReference type="InterPro" id="IPR029479">
    <property type="entry name" value="Nitroreductase"/>
</dbReference>
<dbReference type="PANTHER" id="PTHR43673">
    <property type="entry name" value="NAD(P)H NITROREDUCTASE YDGI-RELATED"/>
    <property type="match status" value="1"/>
</dbReference>
<comment type="similarity">
    <text evidence="1">Belongs to the nitroreductase family.</text>
</comment>
<evidence type="ECO:0000259" key="3">
    <source>
        <dbReference type="Pfam" id="PF00881"/>
    </source>
</evidence>
<dbReference type="PANTHER" id="PTHR43673:SF12">
    <property type="entry name" value="PROTEIN DRGA"/>
    <property type="match status" value="1"/>
</dbReference>
<accession>A0A1H4QRV1</accession>
<dbReference type="Pfam" id="PF00881">
    <property type="entry name" value="Nitroreductase"/>
    <property type="match status" value="1"/>
</dbReference>
<dbReference type="STRING" id="53406.SAMN05421553_0519"/>
<evidence type="ECO:0000313" key="4">
    <source>
        <dbReference type="EMBL" id="SEC22238.1"/>
    </source>
</evidence>
<dbReference type="Proteomes" id="UP000242849">
    <property type="component" value="Unassembled WGS sequence"/>
</dbReference>
<dbReference type="EMBL" id="FNSC01000001">
    <property type="protein sequence ID" value="SEC22238.1"/>
    <property type="molecule type" value="Genomic_DNA"/>
</dbReference>
<name>A0A1H4QRV1_PSEAG</name>
<sequence length="205" mass="22333">MTNTVKHLIESRVSTTRYQGGRELPEPVIRELVQLATRAPTAFNLQNWKFIAVQSAAAKARLYELAYQQRQVLDASVTFIVCGTLEAHTHLAQHLQPSVDVGILPASVQQSWTDMVNQSHADNPQLQREEAVRSASLAAMTMMLAAQGMGLASGAMTGFDAEGVAQAFALEAHEPPILLVTVGYAAEGNWPQKVRRPVQEVLAFA</sequence>
<keyword evidence="2" id="KW-0560">Oxidoreductase</keyword>
<keyword evidence="5" id="KW-1185">Reference proteome</keyword>
<reference evidence="5" key="1">
    <citation type="submission" date="2016-10" db="EMBL/GenBank/DDBJ databases">
        <authorList>
            <person name="Varghese N."/>
            <person name="Submissions S."/>
        </authorList>
    </citation>
    <scope>NUCLEOTIDE SEQUENCE [LARGE SCALE GENOMIC DNA]</scope>
    <source>
        <strain evidence="5">DSM 12111</strain>
    </source>
</reference>